<evidence type="ECO:0000313" key="2">
    <source>
        <dbReference type="EMBL" id="ODM15524.1"/>
    </source>
</evidence>
<dbReference type="SMART" id="SM00886">
    <property type="entry name" value="Dabb"/>
    <property type="match status" value="1"/>
</dbReference>
<keyword evidence="3" id="KW-1185">Reference proteome</keyword>
<dbReference type="AlphaFoldDB" id="A0A1E3B3M7"/>
<dbReference type="EMBL" id="JXNT01000016">
    <property type="protein sequence ID" value="ODM15524.1"/>
    <property type="molecule type" value="Genomic_DNA"/>
</dbReference>
<protein>
    <recommendedName>
        <fullName evidence="1">Stress-response A/B barrel domain-containing protein</fullName>
    </recommendedName>
</protein>
<comment type="caution">
    <text evidence="2">The sequence shown here is derived from an EMBL/GenBank/DDBJ whole genome shotgun (WGS) entry which is preliminary data.</text>
</comment>
<organism evidence="2 3">
    <name type="scientific">Aspergillus cristatus</name>
    <name type="common">Chinese Fuzhuan brick tea-fermentation fungus</name>
    <name type="synonym">Eurotium cristatum</name>
    <dbReference type="NCBI Taxonomy" id="573508"/>
    <lineage>
        <taxon>Eukaryota</taxon>
        <taxon>Fungi</taxon>
        <taxon>Dikarya</taxon>
        <taxon>Ascomycota</taxon>
        <taxon>Pezizomycotina</taxon>
        <taxon>Eurotiomycetes</taxon>
        <taxon>Eurotiomycetidae</taxon>
        <taxon>Eurotiales</taxon>
        <taxon>Aspergillaceae</taxon>
        <taxon>Aspergillus</taxon>
        <taxon>Aspergillus subgen. Aspergillus</taxon>
    </lineage>
</organism>
<accession>A0A1E3B3M7</accession>
<dbReference type="PROSITE" id="PS51502">
    <property type="entry name" value="S_R_A_B_BARREL"/>
    <property type="match status" value="1"/>
</dbReference>
<evidence type="ECO:0000259" key="1">
    <source>
        <dbReference type="PROSITE" id="PS51502"/>
    </source>
</evidence>
<dbReference type="Gene3D" id="3.30.70.100">
    <property type="match status" value="1"/>
</dbReference>
<dbReference type="InterPro" id="IPR011008">
    <property type="entry name" value="Dimeric_a/b-barrel"/>
</dbReference>
<dbReference type="SUPFAM" id="SSF54909">
    <property type="entry name" value="Dimeric alpha+beta barrel"/>
    <property type="match status" value="1"/>
</dbReference>
<dbReference type="STRING" id="573508.A0A1E3B3M7"/>
<gene>
    <name evidence="2" type="ORF">SI65_09127</name>
</gene>
<dbReference type="InterPro" id="IPR013097">
    <property type="entry name" value="Dabb"/>
</dbReference>
<sequence length="102" mass="11487">MRPQYRSTNGTELQACERMLSLKEHCIHPVHQKPYIKSSKRGKECSVEGMQNGITHVFVVEFESVKDRDYYALKDPAHLAYGASLGGIVDKVQVVDFDAGVF</sequence>
<reference evidence="2 3" key="1">
    <citation type="journal article" date="2016" name="BMC Genomics">
        <title>Comparative genomic and transcriptomic analyses of the Fuzhuan brick tea-fermentation fungus Aspergillus cristatus.</title>
        <authorList>
            <person name="Ge Y."/>
            <person name="Wang Y."/>
            <person name="Liu Y."/>
            <person name="Tan Y."/>
            <person name="Ren X."/>
            <person name="Zhang X."/>
            <person name="Hyde K.D."/>
            <person name="Liu Y."/>
            <person name="Liu Z."/>
        </authorList>
    </citation>
    <scope>NUCLEOTIDE SEQUENCE [LARGE SCALE GENOMIC DNA]</scope>
    <source>
        <strain evidence="2 3">GZAAS20.1005</strain>
    </source>
</reference>
<feature type="domain" description="Stress-response A/B barrel" evidence="1">
    <location>
        <begin position="1"/>
        <end position="97"/>
    </location>
</feature>
<dbReference type="Proteomes" id="UP000094569">
    <property type="component" value="Unassembled WGS sequence"/>
</dbReference>
<dbReference type="VEuPathDB" id="FungiDB:SI65_09127"/>
<proteinExistence type="predicted"/>
<dbReference type="Pfam" id="PF07876">
    <property type="entry name" value="Dabb"/>
    <property type="match status" value="1"/>
</dbReference>
<evidence type="ECO:0000313" key="3">
    <source>
        <dbReference type="Proteomes" id="UP000094569"/>
    </source>
</evidence>
<dbReference type="OrthoDB" id="1601230at2759"/>
<name>A0A1E3B3M7_ASPCR</name>